<dbReference type="SMART" id="SM00245">
    <property type="entry name" value="TSPc"/>
    <property type="match status" value="1"/>
</dbReference>
<proteinExistence type="predicted"/>
<dbReference type="InterPro" id="IPR029045">
    <property type="entry name" value="ClpP/crotonase-like_dom_sf"/>
</dbReference>
<dbReference type="PANTHER" id="PTHR32060:SF30">
    <property type="entry name" value="CARBOXY-TERMINAL PROCESSING PROTEASE CTPA"/>
    <property type="match status" value="1"/>
</dbReference>
<sequence>MKKLIIILLFSILYLESFARQNISETTKIETFVKIWGFLKYHHTVVATGKTDWDREFTTRIKDLKKLDSKQEINQYYTAWIKNLSKTQDCKNCEAERKQTFKLNYDVLWLKDSVAFSQELIDELEHIKNNRNQNSNFYVSKIKGVGNTNYDNEKKYPDSVFPSTEMRLLTLSRYWNIVNYFFPYKYKTDQSWNSVLQEMIPKFTYAKDTTAYHLAIKELTAKVDDSHAQFSTRNTNMYFGFKWVPFYFKIIDNKAVVTGFCNEVLAKKDDVRVGDVFTNIGGLSVSEILKQKSKFIGASNEAVKLRGAYYILFNGDTDRVTTEFERDGKIEKKILTRYGYNEINYKWNAYNGIDTSKILNGNIGYVNMGNLQKNQVDLVLKNLKNTKAIIFDLRNYPNGTLYQIAEFLNKESKPFVKFTTPQIDNPGNYVFTNVLYCGKKNRDYYKGKVILLCNENTQSHAEFTLMALKTAPDVIVVGSQTSGADGNFSAITLPGNLQTGITGIGVYYPDGTETQRIGIVPDVIVMPTIKGIKAGKDEVLEKALSLL</sequence>
<dbReference type="RefSeq" id="WP_378984946.1">
    <property type="nucleotide sequence ID" value="NZ_JBHSBW010000011.1"/>
</dbReference>
<comment type="caution">
    <text evidence="2">The sequence shown here is derived from an EMBL/GenBank/DDBJ whole genome shotgun (WGS) entry which is preliminary data.</text>
</comment>
<dbReference type="CDD" id="cd07562">
    <property type="entry name" value="Peptidase_S41_TRI"/>
    <property type="match status" value="1"/>
</dbReference>
<keyword evidence="3" id="KW-1185">Reference proteome</keyword>
<gene>
    <name evidence="2" type="ORF">ACFOWA_10695</name>
</gene>
<dbReference type="Gene3D" id="3.90.226.10">
    <property type="entry name" value="2-enoyl-CoA Hydratase, Chain A, domain 1"/>
    <property type="match status" value="1"/>
</dbReference>
<organism evidence="2 3">
    <name type="scientific">Pedobacter lithocola</name>
    <dbReference type="NCBI Taxonomy" id="1908239"/>
    <lineage>
        <taxon>Bacteria</taxon>
        <taxon>Pseudomonadati</taxon>
        <taxon>Bacteroidota</taxon>
        <taxon>Sphingobacteriia</taxon>
        <taxon>Sphingobacteriales</taxon>
        <taxon>Sphingobacteriaceae</taxon>
        <taxon>Pedobacter</taxon>
    </lineage>
</organism>
<evidence type="ECO:0000313" key="2">
    <source>
        <dbReference type="EMBL" id="MFC4211652.1"/>
    </source>
</evidence>
<evidence type="ECO:0000313" key="3">
    <source>
        <dbReference type="Proteomes" id="UP001595789"/>
    </source>
</evidence>
<accession>A0ABV8PCC5</accession>
<dbReference type="Proteomes" id="UP001595789">
    <property type="component" value="Unassembled WGS sequence"/>
</dbReference>
<name>A0ABV8PCC5_9SPHI</name>
<dbReference type="SUPFAM" id="SSF52096">
    <property type="entry name" value="ClpP/crotonase"/>
    <property type="match status" value="1"/>
</dbReference>
<dbReference type="Pfam" id="PF03572">
    <property type="entry name" value="Peptidase_S41"/>
    <property type="match status" value="1"/>
</dbReference>
<dbReference type="PANTHER" id="PTHR32060">
    <property type="entry name" value="TAIL-SPECIFIC PROTEASE"/>
    <property type="match status" value="1"/>
</dbReference>
<evidence type="ECO:0000259" key="1">
    <source>
        <dbReference type="SMART" id="SM00245"/>
    </source>
</evidence>
<feature type="domain" description="Tail specific protease" evidence="1">
    <location>
        <begin position="328"/>
        <end position="526"/>
    </location>
</feature>
<dbReference type="EMBL" id="JBHSBW010000011">
    <property type="protein sequence ID" value="MFC4211652.1"/>
    <property type="molecule type" value="Genomic_DNA"/>
</dbReference>
<protein>
    <submittedName>
        <fullName evidence="2">S41 family peptidase</fullName>
    </submittedName>
</protein>
<reference evidence="3" key="1">
    <citation type="journal article" date="2019" name="Int. J. Syst. Evol. Microbiol.">
        <title>The Global Catalogue of Microorganisms (GCM) 10K type strain sequencing project: providing services to taxonomists for standard genome sequencing and annotation.</title>
        <authorList>
            <consortium name="The Broad Institute Genomics Platform"/>
            <consortium name="The Broad Institute Genome Sequencing Center for Infectious Disease"/>
            <person name="Wu L."/>
            <person name="Ma J."/>
        </authorList>
    </citation>
    <scope>NUCLEOTIDE SEQUENCE [LARGE SCALE GENOMIC DNA]</scope>
    <source>
        <strain evidence="3">CCM 8691</strain>
    </source>
</reference>
<dbReference type="Gene3D" id="3.30.750.44">
    <property type="match status" value="1"/>
</dbReference>
<dbReference type="InterPro" id="IPR005151">
    <property type="entry name" value="Tail-specific_protease"/>
</dbReference>